<dbReference type="EMBL" id="WYDN01000015">
    <property type="protein sequence ID" value="NAZ17313.1"/>
    <property type="molecule type" value="Genomic_DNA"/>
</dbReference>
<sequence length="137" mass="15388">MDTLSFADQSAWMKSLRPKTARIEFVFNNGDKGHPLLELLAHLDSVRTIGVGPGNGYYWRGRPNVVKRSYQYDRDIIRAIESLGCFFPEAASKKQWTELGDVDVIFLDQCGKMLGATVTHEGMVLSHDDEDEDGLPI</sequence>
<dbReference type="Proteomes" id="UP000477543">
    <property type="component" value="Unassembled WGS sequence"/>
</dbReference>
<evidence type="ECO:0000313" key="1">
    <source>
        <dbReference type="EMBL" id="NAZ17313.1"/>
    </source>
</evidence>
<protein>
    <submittedName>
        <fullName evidence="1">Uncharacterized protein</fullName>
    </submittedName>
</protein>
<reference evidence="1 2" key="1">
    <citation type="submission" date="2020-01" db="EMBL/GenBank/DDBJ databases">
        <title>Glutamicibacter soli M275.</title>
        <authorList>
            <person name="Meng X."/>
        </authorList>
    </citation>
    <scope>NUCLEOTIDE SEQUENCE [LARGE SCALE GENOMIC DNA]</scope>
    <source>
        <strain evidence="1 2">M275</strain>
    </source>
</reference>
<organism evidence="1 2">
    <name type="scientific">Glutamicibacter soli</name>
    <dbReference type="NCBI Taxonomy" id="453836"/>
    <lineage>
        <taxon>Bacteria</taxon>
        <taxon>Bacillati</taxon>
        <taxon>Actinomycetota</taxon>
        <taxon>Actinomycetes</taxon>
        <taxon>Micrococcales</taxon>
        <taxon>Micrococcaceae</taxon>
        <taxon>Glutamicibacter</taxon>
    </lineage>
</organism>
<dbReference type="AlphaFoldDB" id="A0A6L9G8N8"/>
<dbReference type="RefSeq" id="WP_161449788.1">
    <property type="nucleotide sequence ID" value="NZ_WYDN01000015.1"/>
</dbReference>
<evidence type="ECO:0000313" key="2">
    <source>
        <dbReference type="Proteomes" id="UP000477543"/>
    </source>
</evidence>
<name>A0A6L9G8N8_9MICC</name>
<proteinExistence type="predicted"/>
<comment type="caution">
    <text evidence="1">The sequence shown here is derived from an EMBL/GenBank/DDBJ whole genome shotgun (WGS) entry which is preliminary data.</text>
</comment>
<accession>A0A6L9G8N8</accession>
<gene>
    <name evidence="1" type="ORF">GT020_14750</name>
</gene>